<name>A0ABU9L6A6_9FLAO</name>
<dbReference type="PANTHER" id="PTHR21621">
    <property type="entry name" value="RIBOSOMAL PROTEIN S6 MODIFICATION PROTEIN"/>
    <property type="match status" value="1"/>
</dbReference>
<dbReference type="EMBL" id="JBCDNA010000003">
    <property type="protein sequence ID" value="MEL4457166.1"/>
    <property type="molecule type" value="Genomic_DNA"/>
</dbReference>
<sequence length="350" mass="41442">MRVGIHFEPKYNFSLRHSRYEKILQHNKIDVIRFCSSDPDFMLKLKSFDAIVWYVGLADVSKQPAYDILPVIEKQLKIPCFPSSNIIWSFDNKLKQFFQMKAANFPIIQSWIVYEEKEALRLANEIKLPVVFKLGGGAGSSNVILIKSRKQLLQLTRKMFKRGIAINTFSKTFELSKHLLKIQRYLVTTRMKLFKRKDIRYRYLIKNWSIQRNYLFLQKYMPNNGFDTRVTTIGNRVFAFRRINRPNDFRSSGSGNIDYNSKAIDIRCVKKALEISEYFGFETMSYDFLYDDKNNPVFCEYSYGYNDEAIYKCSGYWDENLNFVNGNYWPQYLHLKDLLNLSILKQPESL</sequence>
<accession>A0ABU9L6A6</accession>
<evidence type="ECO:0000313" key="2">
    <source>
        <dbReference type="Proteomes" id="UP001474120"/>
    </source>
</evidence>
<evidence type="ECO:0008006" key="3">
    <source>
        <dbReference type="Google" id="ProtNLM"/>
    </source>
</evidence>
<dbReference type="InterPro" id="IPR013815">
    <property type="entry name" value="ATP_grasp_subdomain_1"/>
</dbReference>
<dbReference type="PANTHER" id="PTHR21621:SF0">
    <property type="entry name" value="BETA-CITRYLGLUTAMATE SYNTHASE B-RELATED"/>
    <property type="match status" value="1"/>
</dbReference>
<gene>
    <name evidence="1" type="ORF">AABB81_14760</name>
</gene>
<dbReference type="Gene3D" id="3.30.470.20">
    <property type="entry name" value="ATP-grasp fold, B domain"/>
    <property type="match status" value="1"/>
</dbReference>
<evidence type="ECO:0000313" key="1">
    <source>
        <dbReference type="EMBL" id="MEL4457166.1"/>
    </source>
</evidence>
<comment type="caution">
    <text evidence="1">The sequence shown here is derived from an EMBL/GenBank/DDBJ whole genome shotgun (WGS) entry which is preliminary data.</text>
</comment>
<organism evidence="1 2">
    <name type="scientific">Lutimonas vermicola</name>
    <dbReference type="NCBI Taxonomy" id="414288"/>
    <lineage>
        <taxon>Bacteria</taxon>
        <taxon>Pseudomonadati</taxon>
        <taxon>Bacteroidota</taxon>
        <taxon>Flavobacteriia</taxon>
        <taxon>Flavobacteriales</taxon>
        <taxon>Flavobacteriaceae</taxon>
        <taxon>Lutimonas</taxon>
    </lineage>
</organism>
<dbReference type="RefSeq" id="WP_342161326.1">
    <property type="nucleotide sequence ID" value="NZ_JBCDNA010000003.1"/>
</dbReference>
<dbReference type="Gene3D" id="3.30.1490.20">
    <property type="entry name" value="ATP-grasp fold, A domain"/>
    <property type="match status" value="1"/>
</dbReference>
<keyword evidence="2" id="KW-1185">Reference proteome</keyword>
<dbReference type="Proteomes" id="UP001474120">
    <property type="component" value="Unassembled WGS sequence"/>
</dbReference>
<reference evidence="1 2" key="1">
    <citation type="submission" date="2024-04" db="EMBL/GenBank/DDBJ databases">
        <title>whole genome sequencing of Lutimonas vermicola strain IMCC1616.</title>
        <authorList>
            <person name="Bae S.S."/>
        </authorList>
    </citation>
    <scope>NUCLEOTIDE SEQUENCE [LARGE SCALE GENOMIC DNA]</scope>
    <source>
        <strain evidence="1 2">IMCC1616</strain>
    </source>
</reference>
<proteinExistence type="predicted"/>
<dbReference type="SUPFAM" id="SSF56059">
    <property type="entry name" value="Glutathione synthetase ATP-binding domain-like"/>
    <property type="match status" value="1"/>
</dbReference>
<protein>
    <recommendedName>
        <fullName evidence="3">ATP-grasp domain-containing protein</fullName>
    </recommendedName>
</protein>